<feature type="compositionally biased region" description="Basic and acidic residues" evidence="1">
    <location>
        <begin position="1"/>
        <end position="11"/>
    </location>
</feature>
<feature type="compositionally biased region" description="Basic and acidic residues" evidence="1">
    <location>
        <begin position="47"/>
        <end position="60"/>
    </location>
</feature>
<proteinExistence type="predicted"/>
<organism evidence="2 3">
    <name type="scientific">Cupriavidus taiwanensis</name>
    <dbReference type="NCBI Taxonomy" id="164546"/>
    <lineage>
        <taxon>Bacteria</taxon>
        <taxon>Pseudomonadati</taxon>
        <taxon>Pseudomonadota</taxon>
        <taxon>Betaproteobacteria</taxon>
        <taxon>Burkholderiales</taxon>
        <taxon>Burkholderiaceae</taxon>
        <taxon>Cupriavidus</taxon>
    </lineage>
</organism>
<feature type="compositionally biased region" description="Low complexity" evidence="1">
    <location>
        <begin position="16"/>
        <end position="46"/>
    </location>
</feature>
<comment type="caution">
    <text evidence="2">The sequence shown here is derived from an EMBL/GenBank/DDBJ whole genome shotgun (WGS) entry which is preliminary data.</text>
</comment>
<gene>
    <name evidence="2" type="ORF">CBM2586_B10192</name>
</gene>
<reference evidence="2 3" key="1">
    <citation type="submission" date="2018-01" db="EMBL/GenBank/DDBJ databases">
        <authorList>
            <person name="Clerissi C."/>
        </authorList>
    </citation>
    <scope>NUCLEOTIDE SEQUENCE [LARGE SCALE GENOMIC DNA]</scope>
    <source>
        <strain evidence="2">Cupriavidus taiwanensis LMG 19430</strain>
    </source>
</reference>
<name>A0A975XBQ4_9BURK</name>
<feature type="region of interest" description="Disordered" evidence="1">
    <location>
        <begin position="1"/>
        <end position="128"/>
    </location>
</feature>
<feature type="compositionally biased region" description="Basic and acidic residues" evidence="1">
    <location>
        <begin position="76"/>
        <end position="117"/>
    </location>
</feature>
<protein>
    <recommendedName>
        <fullName evidence="4">Scaffolding protein</fullName>
    </recommendedName>
</protein>
<dbReference type="AlphaFoldDB" id="A0A975XBQ4"/>
<evidence type="ECO:0008006" key="4">
    <source>
        <dbReference type="Google" id="ProtNLM"/>
    </source>
</evidence>
<dbReference type="EMBL" id="OFSN01000015">
    <property type="protein sequence ID" value="SOY65597.1"/>
    <property type="molecule type" value="Genomic_DNA"/>
</dbReference>
<evidence type="ECO:0000313" key="3">
    <source>
        <dbReference type="Proteomes" id="UP000257016"/>
    </source>
</evidence>
<accession>A0A975XBQ4</accession>
<dbReference type="Proteomes" id="UP000257016">
    <property type="component" value="Unassembled WGS sequence"/>
</dbReference>
<evidence type="ECO:0000256" key="1">
    <source>
        <dbReference type="SAM" id="MobiDB-lite"/>
    </source>
</evidence>
<feature type="region of interest" description="Disordered" evidence="1">
    <location>
        <begin position="220"/>
        <end position="251"/>
    </location>
</feature>
<sequence>MSEATQEKSYDELYQEAAAALEAGQPIPGADAPAEPAEPTTPVEPQQPRDDAGRFAKAEPTEQTPADPPADPDPLDDLRKKYEAQEKALKDTQRWAHELNAKLKRQDDERRRAEFEAAKPPALRDNPELEDAIRYAVAAPQVEQEAQRAQATQSWESIVLGAHPDLTTLQSSDKELWDAAYQAFESLPSKGNDPVEAVRALTEVKLQFAQSRAAAAAEKAAQALAKQQTEKRAMSVPGSGGAVQPAPADPQAEMMRRMQTMSDEDFLKEVNRVMGTAR</sequence>
<evidence type="ECO:0000313" key="2">
    <source>
        <dbReference type="EMBL" id="SOY65597.1"/>
    </source>
</evidence>